<accession>A0ABQ7H711</accession>
<organism evidence="2 3">
    <name type="scientific">Dunaliella salina</name>
    <name type="common">Green alga</name>
    <name type="synonym">Protococcus salinus</name>
    <dbReference type="NCBI Taxonomy" id="3046"/>
    <lineage>
        <taxon>Eukaryota</taxon>
        <taxon>Viridiplantae</taxon>
        <taxon>Chlorophyta</taxon>
        <taxon>core chlorophytes</taxon>
        <taxon>Chlorophyceae</taxon>
        <taxon>CS clade</taxon>
        <taxon>Chlamydomonadales</taxon>
        <taxon>Dunaliellaceae</taxon>
        <taxon>Dunaliella</taxon>
    </lineage>
</organism>
<keyword evidence="3" id="KW-1185">Reference proteome</keyword>
<feature type="compositionally biased region" description="Low complexity" evidence="1">
    <location>
        <begin position="152"/>
        <end position="172"/>
    </location>
</feature>
<evidence type="ECO:0008006" key="4">
    <source>
        <dbReference type="Google" id="ProtNLM"/>
    </source>
</evidence>
<evidence type="ECO:0000256" key="1">
    <source>
        <dbReference type="SAM" id="MobiDB-lite"/>
    </source>
</evidence>
<name>A0ABQ7H711_DUNSA</name>
<reference evidence="2" key="1">
    <citation type="submission" date="2017-08" db="EMBL/GenBank/DDBJ databases">
        <authorList>
            <person name="Polle J.E."/>
            <person name="Barry K."/>
            <person name="Cushman J."/>
            <person name="Schmutz J."/>
            <person name="Tran D."/>
            <person name="Hathwaick L.T."/>
            <person name="Yim W.C."/>
            <person name="Jenkins J."/>
            <person name="Mckie-Krisberg Z.M."/>
            <person name="Prochnik S."/>
            <person name="Lindquist E."/>
            <person name="Dockter R.B."/>
            <person name="Adam C."/>
            <person name="Molina H."/>
            <person name="Bunkerborg J."/>
            <person name="Jin E."/>
            <person name="Buchheim M."/>
            <person name="Magnuson J."/>
        </authorList>
    </citation>
    <scope>NUCLEOTIDE SEQUENCE</scope>
    <source>
        <strain evidence="2">CCAP 19/18</strain>
    </source>
</reference>
<dbReference type="Proteomes" id="UP000815325">
    <property type="component" value="Unassembled WGS sequence"/>
</dbReference>
<gene>
    <name evidence="2" type="ORF">DUNSADRAFT_6108</name>
</gene>
<evidence type="ECO:0000313" key="2">
    <source>
        <dbReference type="EMBL" id="KAF5842638.1"/>
    </source>
</evidence>
<feature type="compositionally biased region" description="Acidic residues" evidence="1">
    <location>
        <begin position="176"/>
        <end position="187"/>
    </location>
</feature>
<comment type="caution">
    <text evidence="2">The sequence shown here is derived from an EMBL/GenBank/DDBJ whole genome shotgun (WGS) entry which is preliminary data.</text>
</comment>
<sequence>MWNGGFCKETCGWCTCAPPGPPATPWPAFIDPKSLPEPEVSSEESDLTVAAAGGTEPVVDDIPAASQPVSADDAYVPPAPQPSSPTQNLSPKLAADRPSVSKPSSDRITQDSSPQPAPDRLPSSKPSSDRIPSTKPDGESGTSPKPADDSPRPASVPAAAAAGVEEVEASTAGDLETAEVADPELTDADVQRAPGVTEFVPCTAEGGNIMSMLKSVAGTSRSRRALELAGVAEQLAQTEVQVLDPGFGLVKPVVASAGP</sequence>
<protein>
    <recommendedName>
        <fullName evidence="4">Encoded protein</fullName>
    </recommendedName>
</protein>
<evidence type="ECO:0000313" key="3">
    <source>
        <dbReference type="Proteomes" id="UP000815325"/>
    </source>
</evidence>
<feature type="region of interest" description="Disordered" evidence="1">
    <location>
        <begin position="22"/>
        <end position="193"/>
    </location>
</feature>
<proteinExistence type="predicted"/>
<dbReference type="EMBL" id="MU069458">
    <property type="protein sequence ID" value="KAF5842638.1"/>
    <property type="molecule type" value="Genomic_DNA"/>
</dbReference>